<sequence>MAYYACARMHTPSYFLTHLAFAFNFQPNLLNRCVLLQELVIILCNKLIVQRKYDAVSPSLKCAHKAYARIVGAHLGRYVLYA</sequence>
<gene>
    <name evidence="1" type="ORF">POVWA1_012270</name>
</gene>
<proteinExistence type="predicted"/>
<accession>A0A1A8YM73</accession>
<keyword evidence="2" id="KW-1185">Reference proteome</keyword>
<dbReference type="Proteomes" id="UP000078555">
    <property type="component" value="Unassembled WGS sequence"/>
</dbReference>
<dbReference type="EMBL" id="FLRD01000039">
    <property type="protein sequence ID" value="SBT32475.1"/>
    <property type="molecule type" value="Genomic_DNA"/>
</dbReference>
<evidence type="ECO:0000313" key="1">
    <source>
        <dbReference type="EMBL" id="SBT32475.1"/>
    </source>
</evidence>
<name>A0A1A8YM73_PLAOA</name>
<protein>
    <submittedName>
        <fullName evidence="1">Uncharacterized protein</fullName>
    </submittedName>
</protein>
<organism evidence="1 2">
    <name type="scientific">Plasmodium ovale wallikeri</name>
    <dbReference type="NCBI Taxonomy" id="864142"/>
    <lineage>
        <taxon>Eukaryota</taxon>
        <taxon>Sar</taxon>
        <taxon>Alveolata</taxon>
        <taxon>Apicomplexa</taxon>
        <taxon>Aconoidasida</taxon>
        <taxon>Haemosporida</taxon>
        <taxon>Plasmodiidae</taxon>
        <taxon>Plasmodium</taxon>
        <taxon>Plasmodium (Plasmodium)</taxon>
    </lineage>
</organism>
<reference evidence="2" key="1">
    <citation type="submission" date="2016-05" db="EMBL/GenBank/DDBJ databases">
        <authorList>
            <person name="Naeem Raeece"/>
        </authorList>
    </citation>
    <scope>NUCLEOTIDE SEQUENCE [LARGE SCALE GENOMIC DNA]</scope>
</reference>
<evidence type="ECO:0000313" key="2">
    <source>
        <dbReference type="Proteomes" id="UP000078555"/>
    </source>
</evidence>
<dbReference type="AlphaFoldDB" id="A0A1A8YM73"/>